<keyword evidence="8" id="KW-0119">Carbohydrate metabolism</keyword>
<evidence type="ECO:0000256" key="7">
    <source>
        <dbReference type="ARBA" id="ARBA00023180"/>
    </source>
</evidence>
<evidence type="ECO:0000256" key="8">
    <source>
        <dbReference type="ARBA" id="ARBA00023277"/>
    </source>
</evidence>
<evidence type="ECO:0000256" key="14">
    <source>
        <dbReference type="SAM" id="SignalP"/>
    </source>
</evidence>
<evidence type="ECO:0000313" key="15">
    <source>
        <dbReference type="EMBL" id="RAO66573.1"/>
    </source>
</evidence>
<evidence type="ECO:0000256" key="4">
    <source>
        <dbReference type="ARBA" id="ARBA00022729"/>
    </source>
</evidence>
<evidence type="ECO:0000256" key="5">
    <source>
        <dbReference type="ARBA" id="ARBA00022737"/>
    </source>
</evidence>
<dbReference type="InterPro" id="IPR000743">
    <property type="entry name" value="Glyco_hydro_28"/>
</dbReference>
<evidence type="ECO:0000256" key="3">
    <source>
        <dbReference type="ARBA" id="ARBA00022525"/>
    </source>
</evidence>
<dbReference type="SUPFAM" id="SSF51126">
    <property type="entry name" value="Pectin lyase-like"/>
    <property type="match status" value="1"/>
</dbReference>
<keyword evidence="3" id="KW-0964">Secreted</keyword>
<dbReference type="InterPro" id="IPR006626">
    <property type="entry name" value="PbH1"/>
</dbReference>
<dbReference type="EMBL" id="MIKG01000003">
    <property type="protein sequence ID" value="RAO66573.1"/>
    <property type="molecule type" value="Genomic_DNA"/>
</dbReference>
<evidence type="ECO:0000256" key="12">
    <source>
        <dbReference type="ARBA" id="ARBA00037278"/>
    </source>
</evidence>
<feature type="signal peptide" evidence="14">
    <location>
        <begin position="1"/>
        <end position="20"/>
    </location>
</feature>
<dbReference type="RefSeq" id="XP_040731090.1">
    <property type="nucleotide sequence ID" value="XM_040874747.1"/>
</dbReference>
<reference evidence="15 16" key="1">
    <citation type="journal article" date="2017" name="Biotechnol. Biofuels">
        <title>Differential beta-glucosidase expression as a function of carbon source availability in Talaromyces amestolkiae: a genomic and proteomic approach.</title>
        <authorList>
            <person name="de Eugenio L.I."/>
            <person name="Mendez-Liter J.A."/>
            <person name="Nieto-Dominguez M."/>
            <person name="Alonso L."/>
            <person name="Gil-Munoz J."/>
            <person name="Barriuso J."/>
            <person name="Prieto A."/>
            <person name="Martinez M.J."/>
        </authorList>
    </citation>
    <scope>NUCLEOTIDE SEQUENCE [LARGE SCALE GENOMIC DNA]</scope>
    <source>
        <strain evidence="15 16">CIB</strain>
    </source>
</reference>
<sequence length="403" mass="41883">MYRLFALTYLLATHIAGSTAFPPSKTIEKRAVCTPSSYGNTSEDDTPAIAAAIASCGKGGTIVIPSGSTYSIRSTLEFTGCSGCELQLEGTLKASDDYEYWSDYKAIILISDITGATITSTTGAGVIDGNGQDAYDAFAADSSLSRPTLVYITGSSDINMSGFNVKNPPNVFFSNTGSSSNVEYASLTMTASSKSTNAPKNTDGFDVGTSTYTTIRNVYVSNQDDCIAFKPGANYATVDTLTCAGTNHGVSIGSLGESGDSTVKNIYLTNLSMSGCSKAAGIKLYASGPNYGTATVSNITYQGVTVNDCDYGLQIQSCYNGNTTYCAEYPSTASLTDVYFNDFSGTTSGKYGSVVANLDCSADMTCDVYVEDFTVKPPSGTAEVLCANFDVSPGVTCTSGASG</sequence>
<accession>A0A364KSR1</accession>
<dbReference type="GO" id="GO:0004650">
    <property type="term" value="F:polygalacturonase activity"/>
    <property type="evidence" value="ECO:0007669"/>
    <property type="project" value="InterPro"/>
</dbReference>
<dbReference type="InterPro" id="IPR011050">
    <property type="entry name" value="Pectin_lyase_fold/virulence"/>
</dbReference>
<comment type="similarity">
    <text evidence="2 13">Belongs to the glycosyl hydrolase 28 family.</text>
</comment>
<dbReference type="GO" id="GO:0045490">
    <property type="term" value="P:pectin catabolic process"/>
    <property type="evidence" value="ECO:0007669"/>
    <property type="project" value="UniProtKB-ARBA"/>
</dbReference>
<comment type="subcellular location">
    <subcellularLocation>
        <location evidence="1">Secreted</location>
    </subcellularLocation>
</comment>
<protein>
    <recommendedName>
        <fullName evidence="17">Endo-xylogalacturonan hydrolase A</fullName>
    </recommendedName>
</protein>
<keyword evidence="4 14" id="KW-0732">Signal</keyword>
<evidence type="ECO:0000313" key="16">
    <source>
        <dbReference type="Proteomes" id="UP000249363"/>
    </source>
</evidence>
<dbReference type="SMART" id="SM00710">
    <property type="entry name" value="PbH1"/>
    <property type="match status" value="5"/>
</dbReference>
<name>A0A364KSR1_TALAM</name>
<keyword evidence="9 13" id="KW-0326">Glycosidase</keyword>
<evidence type="ECO:0000256" key="1">
    <source>
        <dbReference type="ARBA" id="ARBA00004613"/>
    </source>
</evidence>
<dbReference type="GO" id="GO:0071555">
    <property type="term" value="P:cell wall organization"/>
    <property type="evidence" value="ECO:0007669"/>
    <property type="project" value="UniProtKB-KW"/>
</dbReference>
<dbReference type="STRING" id="1196081.A0A364KSR1"/>
<keyword evidence="11" id="KW-0624">Polysaccharide degradation</keyword>
<dbReference type="Gene3D" id="2.160.20.10">
    <property type="entry name" value="Single-stranded right-handed beta-helix, Pectin lyase-like"/>
    <property type="match status" value="1"/>
</dbReference>
<keyword evidence="7" id="KW-0325">Glycoprotein</keyword>
<keyword evidence="10" id="KW-0961">Cell wall biogenesis/degradation</keyword>
<proteinExistence type="inferred from homology"/>
<keyword evidence="6 13" id="KW-0378">Hydrolase</keyword>
<dbReference type="GO" id="GO:0005576">
    <property type="term" value="C:extracellular region"/>
    <property type="evidence" value="ECO:0007669"/>
    <property type="project" value="UniProtKB-SubCell"/>
</dbReference>
<keyword evidence="5" id="KW-0677">Repeat</keyword>
<evidence type="ECO:0008006" key="17">
    <source>
        <dbReference type="Google" id="ProtNLM"/>
    </source>
</evidence>
<evidence type="ECO:0000256" key="11">
    <source>
        <dbReference type="ARBA" id="ARBA00023326"/>
    </source>
</evidence>
<dbReference type="Proteomes" id="UP000249363">
    <property type="component" value="Unassembled WGS sequence"/>
</dbReference>
<dbReference type="PANTHER" id="PTHR31736">
    <property type="match status" value="1"/>
</dbReference>
<evidence type="ECO:0000256" key="9">
    <source>
        <dbReference type="ARBA" id="ARBA00023295"/>
    </source>
</evidence>
<dbReference type="AlphaFoldDB" id="A0A364KSR1"/>
<dbReference type="Pfam" id="PF00295">
    <property type="entry name" value="Glyco_hydro_28"/>
    <property type="match status" value="1"/>
</dbReference>
<dbReference type="GeneID" id="63791802"/>
<organism evidence="15 16">
    <name type="scientific">Talaromyces amestolkiae</name>
    <dbReference type="NCBI Taxonomy" id="1196081"/>
    <lineage>
        <taxon>Eukaryota</taxon>
        <taxon>Fungi</taxon>
        <taxon>Dikarya</taxon>
        <taxon>Ascomycota</taxon>
        <taxon>Pezizomycotina</taxon>
        <taxon>Eurotiomycetes</taxon>
        <taxon>Eurotiomycetidae</taxon>
        <taxon>Eurotiales</taxon>
        <taxon>Trichocomaceae</taxon>
        <taxon>Talaromyces</taxon>
        <taxon>Talaromyces sect. Talaromyces</taxon>
    </lineage>
</organism>
<evidence type="ECO:0000256" key="6">
    <source>
        <dbReference type="ARBA" id="ARBA00022801"/>
    </source>
</evidence>
<dbReference type="OrthoDB" id="187139at2759"/>
<evidence type="ECO:0000256" key="13">
    <source>
        <dbReference type="RuleBase" id="RU361169"/>
    </source>
</evidence>
<dbReference type="InterPro" id="IPR012334">
    <property type="entry name" value="Pectin_lyas_fold"/>
</dbReference>
<gene>
    <name evidence="15" type="ORF">BHQ10_002585</name>
</gene>
<comment type="function">
    <text evidence="12">Pectinolytic enzyme involved in the degradation of xylogalacturonan (xga), a galacturonan backbone heavily substituted with xylose, and which is one important component of the hairy regions of pectin. Activity requires a galacturonic acid backbone substituted with xylose.</text>
</comment>
<comment type="caution">
    <text evidence="15">The sequence shown here is derived from an EMBL/GenBank/DDBJ whole genome shotgun (WGS) entry which is preliminary data.</text>
</comment>
<evidence type="ECO:0000256" key="2">
    <source>
        <dbReference type="ARBA" id="ARBA00008834"/>
    </source>
</evidence>
<keyword evidence="16" id="KW-1185">Reference proteome</keyword>
<feature type="chain" id="PRO_5016891345" description="Endo-xylogalacturonan hydrolase A" evidence="14">
    <location>
        <begin position="21"/>
        <end position="403"/>
    </location>
</feature>
<evidence type="ECO:0000256" key="10">
    <source>
        <dbReference type="ARBA" id="ARBA00023316"/>
    </source>
</evidence>
<dbReference type="PANTHER" id="PTHR31736:SF9">
    <property type="entry name" value="ENDO-XYLOGALACTURONAN HYDROLASE A-RELATED"/>
    <property type="match status" value="1"/>
</dbReference>